<dbReference type="GO" id="GO:0050563">
    <property type="term" value="F:trans-feruloyl-CoA synthase activity"/>
    <property type="evidence" value="ECO:0007669"/>
    <property type="project" value="UniProtKB-EC"/>
</dbReference>
<organism evidence="2 3">
    <name type="scientific">Roseococcus suduntuyensis</name>
    <dbReference type="NCBI Taxonomy" id="455361"/>
    <lineage>
        <taxon>Bacteria</taxon>
        <taxon>Pseudomonadati</taxon>
        <taxon>Pseudomonadota</taxon>
        <taxon>Alphaproteobacteria</taxon>
        <taxon>Acetobacterales</taxon>
        <taxon>Roseomonadaceae</taxon>
        <taxon>Roseococcus</taxon>
    </lineage>
</organism>
<dbReference type="PANTHER" id="PTHR24096:SF420">
    <property type="entry name" value="LONG-CHAIN-FATTY-ACID--COA LIGASE-RELATED"/>
    <property type="match status" value="1"/>
</dbReference>
<dbReference type="EMBL" id="JACIDJ010000006">
    <property type="protein sequence ID" value="MBB3899779.1"/>
    <property type="molecule type" value="Genomic_DNA"/>
</dbReference>
<proteinExistence type="predicted"/>
<name>A0A840ADT6_9PROT</name>
<dbReference type="SUPFAM" id="SSF56801">
    <property type="entry name" value="Acetyl-CoA synthetase-like"/>
    <property type="match status" value="1"/>
</dbReference>
<dbReference type="InterPro" id="IPR000873">
    <property type="entry name" value="AMP-dep_synth/lig_dom"/>
</dbReference>
<evidence type="ECO:0000259" key="1">
    <source>
        <dbReference type="Pfam" id="PF00501"/>
    </source>
</evidence>
<dbReference type="PANTHER" id="PTHR24096">
    <property type="entry name" value="LONG-CHAIN-FATTY-ACID--COA LIGASE"/>
    <property type="match status" value="1"/>
</dbReference>
<evidence type="ECO:0000313" key="3">
    <source>
        <dbReference type="Proteomes" id="UP000553193"/>
    </source>
</evidence>
<feature type="domain" description="AMP-dependent synthetase/ligase" evidence="1">
    <location>
        <begin position="19"/>
        <end position="402"/>
    </location>
</feature>
<protein>
    <submittedName>
        <fullName evidence="2">Feruloyl-CoA synthase</fullName>
        <ecNumber evidence="2">6.2.1.34</ecNumber>
    </submittedName>
</protein>
<dbReference type="Pfam" id="PF00501">
    <property type="entry name" value="AMP-binding"/>
    <property type="match status" value="1"/>
</dbReference>
<keyword evidence="2" id="KW-0436">Ligase</keyword>
<keyword evidence="3" id="KW-1185">Reference proteome</keyword>
<dbReference type="Proteomes" id="UP000553193">
    <property type="component" value="Unassembled WGS sequence"/>
</dbReference>
<reference evidence="2 3" key="1">
    <citation type="submission" date="2020-08" db="EMBL/GenBank/DDBJ databases">
        <title>Genomic Encyclopedia of Type Strains, Phase IV (KMG-IV): sequencing the most valuable type-strain genomes for metagenomic binning, comparative biology and taxonomic classification.</title>
        <authorList>
            <person name="Goeker M."/>
        </authorList>
    </citation>
    <scope>NUCLEOTIDE SEQUENCE [LARGE SCALE GENOMIC DNA]</scope>
    <source>
        <strain evidence="2 3">DSM 19979</strain>
    </source>
</reference>
<evidence type="ECO:0000313" key="2">
    <source>
        <dbReference type="EMBL" id="MBB3899779.1"/>
    </source>
</evidence>
<comment type="caution">
    <text evidence="2">The sequence shown here is derived from an EMBL/GenBank/DDBJ whole genome shotgun (WGS) entry which is preliminary data.</text>
</comment>
<dbReference type="InterPro" id="IPR020845">
    <property type="entry name" value="AMP-binding_CS"/>
</dbReference>
<gene>
    <name evidence="2" type="ORF">GGQ83_003239</name>
</gene>
<dbReference type="Gene3D" id="3.40.50.12780">
    <property type="entry name" value="N-terminal domain of ligase-like"/>
    <property type="match status" value="1"/>
</dbReference>
<sequence>MVTPRRALGAYPRRLTGNLEHWAARDPDRTLIARRDPAAGGAWRRISYGQMLHAVRAVGQALLDRGASVERPVAILSANCLDQAVLTLAALHVGVLVAPISPSYALLAKDFAKLRHCLELIGPAIVFAEDGRRFADAIAAACPAEASLIVSRHPPEGRPATLFAELLATTPGPAVEAAAEAMDPDAPAKILFTSGSTGMPKGVINTQRMICSNQQMLREAFPFLAEEPPVLLDWLPWHHTFGGNHNLGLVLYNGGALYMDDGRPTPGRYAESLRNLREIATHIHFNVPLGFSELVQALKEDATLRETFFSRLRMMFYSSAGLPQHIWDELDTLALATRGERIPMITGLGATETAPFAICVREEFSESGAVGLPVPGVELKLAPVGDKMEARVRGPSITPGYWRNPTATAGAFDEEGWYRFGDALVPLDADDLHKGFRFDGRISEDFKLSTGTWVSVGPLRQRLVAALAPFVKDAVIAAPDRDMLTAILLPAPEAILSLVPEGQHPATHPALRAILAERLRALAVEANASSQRIARATLLMEPLSIEAGEITDKASVNQRAVLARRAALVAELYAETPPAHVLIVGDPA</sequence>
<dbReference type="AlphaFoldDB" id="A0A840ADT6"/>
<dbReference type="RefSeq" id="WP_184385854.1">
    <property type="nucleotide sequence ID" value="NZ_JACIDJ010000006.1"/>
</dbReference>
<dbReference type="InterPro" id="IPR042099">
    <property type="entry name" value="ANL_N_sf"/>
</dbReference>
<dbReference type="PROSITE" id="PS00455">
    <property type="entry name" value="AMP_BINDING"/>
    <property type="match status" value="1"/>
</dbReference>
<accession>A0A840ADT6</accession>
<dbReference type="EC" id="6.2.1.34" evidence="2"/>